<organism evidence="4 5">
    <name type="scientific">Fraxinus pennsylvanica</name>
    <dbReference type="NCBI Taxonomy" id="56036"/>
    <lineage>
        <taxon>Eukaryota</taxon>
        <taxon>Viridiplantae</taxon>
        <taxon>Streptophyta</taxon>
        <taxon>Embryophyta</taxon>
        <taxon>Tracheophyta</taxon>
        <taxon>Spermatophyta</taxon>
        <taxon>Magnoliopsida</taxon>
        <taxon>eudicotyledons</taxon>
        <taxon>Gunneridae</taxon>
        <taxon>Pentapetalae</taxon>
        <taxon>asterids</taxon>
        <taxon>lamiids</taxon>
        <taxon>Lamiales</taxon>
        <taxon>Oleaceae</taxon>
        <taxon>Oleeae</taxon>
        <taxon>Fraxinus</taxon>
    </lineage>
</organism>
<proteinExistence type="inferred from homology"/>
<keyword evidence="2" id="KW-0677">Repeat</keyword>
<dbReference type="PROSITE" id="PS51375">
    <property type="entry name" value="PPR"/>
    <property type="match status" value="2"/>
</dbReference>
<dbReference type="Gene3D" id="1.25.40.10">
    <property type="entry name" value="Tetratricopeptide repeat domain"/>
    <property type="match status" value="2"/>
</dbReference>
<dbReference type="Proteomes" id="UP000834106">
    <property type="component" value="Chromosome 4"/>
</dbReference>
<dbReference type="PANTHER" id="PTHR47447:SF3">
    <property type="entry name" value="OS03G0856100 PROTEIN"/>
    <property type="match status" value="1"/>
</dbReference>
<dbReference type="EMBL" id="OU503039">
    <property type="protein sequence ID" value="CAI9759491.1"/>
    <property type="molecule type" value="Genomic_DNA"/>
</dbReference>
<dbReference type="Pfam" id="PF01535">
    <property type="entry name" value="PPR"/>
    <property type="match status" value="3"/>
</dbReference>
<comment type="similarity">
    <text evidence="1">Belongs to the PPR family. P subfamily.</text>
</comment>
<dbReference type="GO" id="GO:0045727">
    <property type="term" value="P:positive regulation of translation"/>
    <property type="evidence" value="ECO:0007669"/>
    <property type="project" value="TreeGrafter"/>
</dbReference>
<protein>
    <recommendedName>
        <fullName evidence="6">Pentatricopeptide repeat-containing protein</fullName>
    </recommendedName>
</protein>
<dbReference type="AlphaFoldDB" id="A0AAD2DQ12"/>
<evidence type="ECO:0000313" key="4">
    <source>
        <dbReference type="EMBL" id="CAI9759491.1"/>
    </source>
</evidence>
<evidence type="ECO:0000256" key="3">
    <source>
        <dbReference type="PROSITE-ProRule" id="PRU00708"/>
    </source>
</evidence>
<reference evidence="4" key="1">
    <citation type="submission" date="2023-05" db="EMBL/GenBank/DDBJ databases">
        <authorList>
            <person name="Huff M."/>
        </authorList>
    </citation>
    <scope>NUCLEOTIDE SEQUENCE</scope>
</reference>
<dbReference type="GO" id="GO:0009570">
    <property type="term" value="C:chloroplast stroma"/>
    <property type="evidence" value="ECO:0007669"/>
    <property type="project" value="TreeGrafter"/>
</dbReference>
<feature type="repeat" description="PPR" evidence="3">
    <location>
        <begin position="41"/>
        <end position="71"/>
    </location>
</feature>
<dbReference type="InterPro" id="IPR002885">
    <property type="entry name" value="PPR_rpt"/>
</dbReference>
<evidence type="ECO:0008006" key="6">
    <source>
        <dbReference type="Google" id="ProtNLM"/>
    </source>
</evidence>
<dbReference type="GO" id="GO:0042134">
    <property type="term" value="F:rRNA primary transcript binding"/>
    <property type="evidence" value="ECO:0007669"/>
    <property type="project" value="TreeGrafter"/>
</dbReference>
<keyword evidence="5" id="KW-1185">Reference proteome</keyword>
<evidence type="ECO:0000256" key="2">
    <source>
        <dbReference type="ARBA" id="ARBA00022737"/>
    </source>
</evidence>
<evidence type="ECO:0000313" key="5">
    <source>
        <dbReference type="Proteomes" id="UP000834106"/>
    </source>
</evidence>
<feature type="repeat" description="PPR" evidence="3">
    <location>
        <begin position="77"/>
        <end position="111"/>
    </location>
</feature>
<gene>
    <name evidence="4" type="ORF">FPE_LOCUS6921</name>
</gene>
<dbReference type="NCBIfam" id="TIGR00756">
    <property type="entry name" value="PPR"/>
    <property type="match status" value="3"/>
</dbReference>
<accession>A0AAD2DQ12</accession>
<sequence>MGKSGKPGLARSLFEEMVDSGIAPDEKTLTALIKIYGQRMDFILYNTFLSMCADIGLEEEAEKLFGEMEGSEKCRPDCWSYTAMLNIYGSGGNVEKAMALFNEMSKVGSQCHWMYVFDSMPGEAKKTNDLVRVFDTSVKGGVKPDDRLCGCLLSNLLYCQGEDMNKLLNEKSTDLDIVKEEFRIILRNMAAEARRPFCNCLVDICQNRNHNERAPELLYMGIIYGVYPGLHTKSSQEWRLNVQSLSVGASHTAFEEWMSSLAKIIQRQEPLPLLLMWRNLLLILERVRQDFSLQFEKIYHQGCNQKDVE</sequence>
<dbReference type="GO" id="GO:0003729">
    <property type="term" value="F:mRNA binding"/>
    <property type="evidence" value="ECO:0007669"/>
    <property type="project" value="TreeGrafter"/>
</dbReference>
<dbReference type="PANTHER" id="PTHR47447">
    <property type="entry name" value="OS03G0856100 PROTEIN"/>
    <property type="match status" value="1"/>
</dbReference>
<name>A0AAD2DQ12_9LAMI</name>
<dbReference type="InterPro" id="IPR011990">
    <property type="entry name" value="TPR-like_helical_dom_sf"/>
</dbReference>
<evidence type="ECO:0000256" key="1">
    <source>
        <dbReference type="ARBA" id="ARBA00007626"/>
    </source>
</evidence>